<evidence type="ECO:0000313" key="1">
    <source>
        <dbReference type="EMBL" id="KAJ4429025.1"/>
    </source>
</evidence>
<accession>A0ABQ8S551</accession>
<dbReference type="Proteomes" id="UP001148838">
    <property type="component" value="Unassembled WGS sequence"/>
</dbReference>
<evidence type="ECO:0000313" key="2">
    <source>
        <dbReference type="Proteomes" id="UP001148838"/>
    </source>
</evidence>
<dbReference type="EMBL" id="JAJSOF020000036">
    <property type="protein sequence ID" value="KAJ4429025.1"/>
    <property type="molecule type" value="Genomic_DNA"/>
</dbReference>
<sequence length="218" mass="24565">MCHVNALELEERNEGLRHHVDITCNVGCQGEYLRATQPVLTRWSTCLQAMSYYAEQFSEVKNVLNSLNAEDAVSIATAHECFAKSGIQENIQYIHNRFSKIPEILKQLEARNNSLEHSLYLIDEISHRKLPSICSYWVEGKTPGKTQPGNLPRPGIEPDHLISRLDVLTVTPQSGASPNIAKLCIADNRRKFSFETLRMYVVVHCNSSNSILEDKAGK</sequence>
<protein>
    <submittedName>
        <fullName evidence="1">Uncharacterized protein</fullName>
    </submittedName>
</protein>
<organism evidence="1 2">
    <name type="scientific">Periplaneta americana</name>
    <name type="common">American cockroach</name>
    <name type="synonym">Blatta americana</name>
    <dbReference type="NCBI Taxonomy" id="6978"/>
    <lineage>
        <taxon>Eukaryota</taxon>
        <taxon>Metazoa</taxon>
        <taxon>Ecdysozoa</taxon>
        <taxon>Arthropoda</taxon>
        <taxon>Hexapoda</taxon>
        <taxon>Insecta</taxon>
        <taxon>Pterygota</taxon>
        <taxon>Neoptera</taxon>
        <taxon>Polyneoptera</taxon>
        <taxon>Dictyoptera</taxon>
        <taxon>Blattodea</taxon>
        <taxon>Blattoidea</taxon>
        <taxon>Blattidae</taxon>
        <taxon>Blattinae</taxon>
        <taxon>Periplaneta</taxon>
    </lineage>
</organism>
<reference evidence="1 2" key="1">
    <citation type="journal article" date="2022" name="Allergy">
        <title>Genome assembly and annotation of Periplaneta americana reveal a comprehensive cockroach allergen profile.</title>
        <authorList>
            <person name="Wang L."/>
            <person name="Xiong Q."/>
            <person name="Saelim N."/>
            <person name="Wang L."/>
            <person name="Nong W."/>
            <person name="Wan A.T."/>
            <person name="Shi M."/>
            <person name="Liu X."/>
            <person name="Cao Q."/>
            <person name="Hui J.H.L."/>
            <person name="Sookrung N."/>
            <person name="Leung T.F."/>
            <person name="Tungtrongchitr A."/>
            <person name="Tsui S.K.W."/>
        </authorList>
    </citation>
    <scope>NUCLEOTIDE SEQUENCE [LARGE SCALE GENOMIC DNA]</scope>
    <source>
        <strain evidence="1">PWHHKU_190912</strain>
    </source>
</reference>
<name>A0ABQ8S551_PERAM</name>
<gene>
    <name evidence="1" type="ORF">ANN_26021</name>
</gene>
<comment type="caution">
    <text evidence="1">The sequence shown here is derived from an EMBL/GenBank/DDBJ whole genome shotgun (WGS) entry which is preliminary data.</text>
</comment>
<keyword evidence="2" id="KW-1185">Reference proteome</keyword>
<proteinExistence type="predicted"/>